<dbReference type="EMBL" id="KZ293649">
    <property type="protein sequence ID" value="PBK97441.1"/>
    <property type="molecule type" value="Genomic_DNA"/>
</dbReference>
<sequence length="618" mass="70294">MSSESTPKPEEQAPQTKTPKASPRTLIARYDQYFDLRTFSKTLRRTSKSVNSKAKSTNNKKPVLFVRRIIDDKGRYDRTEVDVLSRRLRDVLTEINHDVLQFRLVGDPATARPELFFHSRTALRERLDGELKAESPDEEFVTDLKTALEYVDELYRPTIDKFEDLLAHQEITFEHLWALIEPNTYVYHRAWYTEQDQILLAKSFDEQEDRDGSKYGLVTCDIICDDGNSFGLVETRIKIGYFHGAKAIQNLEVYPLRFQPEAEALKKNVIARGKRFGELKKSYKEVSGPALIEIDSKLRKISASGRVMIDPVAFRRFQPNAEYNQEVYKVLDRTSLTDGQYMICNPFALGFCFATKTWCGFALDRLTDIVWSDEPFESLVLGEKKKQLIHALVEQHAARAKVYDDVVCGKGRGLIGLLSGNPGCGKTLTAEAIAEVTRRPLYVVSAGELGTRPSELDNALVDILERARMWDAVLLLDEAEVFLQERKTDDLKRNALVSIFLRQLEYYQGILILTTNLAAHFDPALESRIHFCLHYADLDYQARLTIWKTFVAKSIARTISDSDLERLAQLKLNGRQIKNAVGSAQSIALQHKASLSVDHIDTVLEVMSEWQKALAGGE</sequence>
<protein>
    <submittedName>
        <fullName evidence="3">P-loop containing nucleoside triphosphate hydrolase protein</fullName>
    </submittedName>
</protein>
<dbReference type="SUPFAM" id="SSF52540">
    <property type="entry name" value="P-loop containing nucleoside triphosphate hydrolases"/>
    <property type="match status" value="1"/>
</dbReference>
<evidence type="ECO:0000256" key="1">
    <source>
        <dbReference type="SAM" id="MobiDB-lite"/>
    </source>
</evidence>
<name>A0A2H3DQF3_ARMGA</name>
<keyword evidence="4" id="KW-1185">Reference proteome</keyword>
<dbReference type="CDD" id="cd19481">
    <property type="entry name" value="RecA-like_protease"/>
    <property type="match status" value="1"/>
</dbReference>
<organism evidence="3 4">
    <name type="scientific">Armillaria gallica</name>
    <name type="common">Bulbous honey fungus</name>
    <name type="synonym">Armillaria bulbosa</name>
    <dbReference type="NCBI Taxonomy" id="47427"/>
    <lineage>
        <taxon>Eukaryota</taxon>
        <taxon>Fungi</taxon>
        <taxon>Dikarya</taxon>
        <taxon>Basidiomycota</taxon>
        <taxon>Agaricomycotina</taxon>
        <taxon>Agaricomycetes</taxon>
        <taxon>Agaricomycetidae</taxon>
        <taxon>Agaricales</taxon>
        <taxon>Marasmiineae</taxon>
        <taxon>Physalacriaceae</taxon>
        <taxon>Armillaria</taxon>
    </lineage>
</organism>
<dbReference type="Gene3D" id="3.40.50.300">
    <property type="entry name" value="P-loop containing nucleotide triphosphate hydrolases"/>
    <property type="match status" value="1"/>
</dbReference>
<dbReference type="Proteomes" id="UP000217790">
    <property type="component" value="Unassembled WGS sequence"/>
</dbReference>
<evidence type="ECO:0000259" key="2">
    <source>
        <dbReference type="SMART" id="SM00382"/>
    </source>
</evidence>
<gene>
    <name evidence="3" type="ORF">ARMGADRAFT_639352</name>
</gene>
<proteinExistence type="predicted"/>
<dbReference type="OrthoDB" id="10042665at2759"/>
<dbReference type="AlphaFoldDB" id="A0A2H3DQF3"/>
<dbReference type="PANTHER" id="PTHR46411:SF2">
    <property type="entry name" value="AAA+ ATPASE DOMAIN-CONTAINING PROTEIN"/>
    <property type="match status" value="1"/>
</dbReference>
<dbReference type="InterPro" id="IPR003593">
    <property type="entry name" value="AAA+_ATPase"/>
</dbReference>
<dbReference type="InParanoid" id="A0A2H3DQF3"/>
<evidence type="ECO:0000313" key="4">
    <source>
        <dbReference type="Proteomes" id="UP000217790"/>
    </source>
</evidence>
<dbReference type="STRING" id="47427.A0A2H3DQF3"/>
<dbReference type="Pfam" id="PF00004">
    <property type="entry name" value="AAA"/>
    <property type="match status" value="1"/>
</dbReference>
<dbReference type="PANTHER" id="PTHR46411">
    <property type="entry name" value="FAMILY ATPASE, PUTATIVE-RELATED"/>
    <property type="match status" value="1"/>
</dbReference>
<feature type="region of interest" description="Disordered" evidence="1">
    <location>
        <begin position="1"/>
        <end position="24"/>
    </location>
</feature>
<dbReference type="InterPro" id="IPR054289">
    <property type="entry name" value="DUF7025"/>
</dbReference>
<accession>A0A2H3DQF3</accession>
<dbReference type="Pfam" id="PF22942">
    <property type="entry name" value="DUF7025"/>
    <property type="match status" value="1"/>
</dbReference>
<dbReference type="GO" id="GO:0016887">
    <property type="term" value="F:ATP hydrolysis activity"/>
    <property type="evidence" value="ECO:0007669"/>
    <property type="project" value="InterPro"/>
</dbReference>
<dbReference type="SMART" id="SM00382">
    <property type="entry name" value="AAA"/>
    <property type="match status" value="1"/>
</dbReference>
<reference evidence="4" key="1">
    <citation type="journal article" date="2017" name="Nat. Ecol. Evol.">
        <title>Genome expansion and lineage-specific genetic innovations in the forest pathogenic fungi Armillaria.</title>
        <authorList>
            <person name="Sipos G."/>
            <person name="Prasanna A.N."/>
            <person name="Walter M.C."/>
            <person name="O'Connor E."/>
            <person name="Balint B."/>
            <person name="Krizsan K."/>
            <person name="Kiss B."/>
            <person name="Hess J."/>
            <person name="Varga T."/>
            <person name="Slot J."/>
            <person name="Riley R."/>
            <person name="Boka B."/>
            <person name="Rigling D."/>
            <person name="Barry K."/>
            <person name="Lee J."/>
            <person name="Mihaltcheva S."/>
            <person name="LaButti K."/>
            <person name="Lipzen A."/>
            <person name="Waldron R."/>
            <person name="Moloney N.M."/>
            <person name="Sperisen C."/>
            <person name="Kredics L."/>
            <person name="Vagvoelgyi C."/>
            <person name="Patrignani A."/>
            <person name="Fitzpatrick D."/>
            <person name="Nagy I."/>
            <person name="Doyle S."/>
            <person name="Anderson J.B."/>
            <person name="Grigoriev I.V."/>
            <person name="Gueldener U."/>
            <person name="Muensterkoetter M."/>
            <person name="Nagy L.G."/>
        </authorList>
    </citation>
    <scope>NUCLEOTIDE SEQUENCE [LARGE SCALE GENOMIC DNA]</scope>
    <source>
        <strain evidence="4">Ar21-2</strain>
    </source>
</reference>
<dbReference type="InterPro" id="IPR027417">
    <property type="entry name" value="P-loop_NTPase"/>
</dbReference>
<dbReference type="InterPro" id="IPR003959">
    <property type="entry name" value="ATPase_AAA_core"/>
</dbReference>
<evidence type="ECO:0000313" key="3">
    <source>
        <dbReference type="EMBL" id="PBK97441.1"/>
    </source>
</evidence>
<keyword evidence="3" id="KW-0378">Hydrolase</keyword>
<dbReference type="OMA" id="YRGILIF"/>
<feature type="domain" description="AAA+ ATPase" evidence="2">
    <location>
        <begin position="412"/>
        <end position="537"/>
    </location>
</feature>
<dbReference type="GO" id="GO:0005524">
    <property type="term" value="F:ATP binding"/>
    <property type="evidence" value="ECO:0007669"/>
    <property type="project" value="InterPro"/>
</dbReference>